<keyword evidence="3" id="KW-1185">Reference proteome</keyword>
<protein>
    <recommendedName>
        <fullName evidence="4">Lipoprotein</fullName>
    </recommendedName>
</protein>
<evidence type="ECO:0008006" key="4">
    <source>
        <dbReference type="Google" id="ProtNLM"/>
    </source>
</evidence>
<evidence type="ECO:0000256" key="1">
    <source>
        <dbReference type="SAM" id="Phobius"/>
    </source>
</evidence>
<feature type="transmembrane region" description="Helical" evidence="1">
    <location>
        <begin position="38"/>
        <end position="55"/>
    </location>
</feature>
<comment type="caution">
    <text evidence="2">The sequence shown here is derived from an EMBL/GenBank/DDBJ whole genome shotgun (WGS) entry which is preliminary data.</text>
</comment>
<keyword evidence="1" id="KW-0812">Transmembrane</keyword>
<dbReference type="RefSeq" id="WP_189008015.1">
    <property type="nucleotide sequence ID" value="NZ_BMOD01000033.1"/>
</dbReference>
<keyword evidence="1" id="KW-1133">Transmembrane helix</keyword>
<dbReference type="EMBL" id="BMOD01000033">
    <property type="protein sequence ID" value="GGJ55666.1"/>
    <property type="molecule type" value="Genomic_DNA"/>
</dbReference>
<keyword evidence="1" id="KW-0472">Membrane</keyword>
<gene>
    <name evidence="2" type="ORF">GCM10008938_47300</name>
</gene>
<dbReference type="PROSITE" id="PS51257">
    <property type="entry name" value="PROKAR_LIPOPROTEIN"/>
    <property type="match status" value="1"/>
</dbReference>
<organism evidence="2 3">
    <name type="scientific">Deinococcus roseus</name>
    <dbReference type="NCBI Taxonomy" id="392414"/>
    <lineage>
        <taxon>Bacteria</taxon>
        <taxon>Thermotogati</taxon>
        <taxon>Deinococcota</taxon>
        <taxon>Deinococci</taxon>
        <taxon>Deinococcales</taxon>
        <taxon>Deinococcaceae</taxon>
        <taxon>Deinococcus</taxon>
    </lineage>
</organism>
<accession>A0ABQ2DHL0</accession>
<dbReference type="Proteomes" id="UP000632222">
    <property type="component" value="Unassembled WGS sequence"/>
</dbReference>
<evidence type="ECO:0000313" key="2">
    <source>
        <dbReference type="EMBL" id="GGJ55666.1"/>
    </source>
</evidence>
<name>A0ABQ2DHL0_9DEIO</name>
<reference evidence="3" key="1">
    <citation type="journal article" date="2019" name="Int. J. Syst. Evol. Microbiol.">
        <title>The Global Catalogue of Microorganisms (GCM) 10K type strain sequencing project: providing services to taxonomists for standard genome sequencing and annotation.</title>
        <authorList>
            <consortium name="The Broad Institute Genomics Platform"/>
            <consortium name="The Broad Institute Genome Sequencing Center for Infectious Disease"/>
            <person name="Wu L."/>
            <person name="Ma J."/>
        </authorList>
    </citation>
    <scope>NUCLEOTIDE SEQUENCE [LARGE SCALE GENOMIC DNA]</scope>
    <source>
        <strain evidence="3">JCM 14370</strain>
    </source>
</reference>
<evidence type="ECO:0000313" key="3">
    <source>
        <dbReference type="Proteomes" id="UP000632222"/>
    </source>
</evidence>
<sequence>MKVFKQMARVVCALLNLLSLLGCFVDLLNRQMQQPTHYFLWITLYSVSITLYVLFSTQPKRQLQEVQA</sequence>
<proteinExistence type="predicted"/>